<dbReference type="InterPro" id="IPR029044">
    <property type="entry name" value="Nucleotide-diphossugar_trans"/>
</dbReference>
<dbReference type="Pfam" id="PF00483">
    <property type="entry name" value="NTP_transferase"/>
    <property type="match status" value="1"/>
</dbReference>
<dbReference type="InterPro" id="IPR050065">
    <property type="entry name" value="GlmU-like"/>
</dbReference>
<organism evidence="4 5">
    <name type="scientific">Candidatus Trichorickettsia mobilis</name>
    <dbReference type="NCBI Taxonomy" id="1346319"/>
    <lineage>
        <taxon>Bacteria</taxon>
        <taxon>Pseudomonadati</taxon>
        <taxon>Pseudomonadota</taxon>
        <taxon>Alphaproteobacteria</taxon>
        <taxon>Rickettsiales</taxon>
        <taxon>Rickettsiaceae</taxon>
        <taxon>Rickettsieae</taxon>
        <taxon>Candidatus Trichorickettsia</taxon>
    </lineage>
</organism>
<keyword evidence="1" id="KW-0808">Transferase</keyword>
<gene>
    <name evidence="4" type="ORF">Trichorick_00884</name>
</gene>
<evidence type="ECO:0000256" key="2">
    <source>
        <dbReference type="ARBA" id="ARBA00022695"/>
    </source>
</evidence>
<dbReference type="SUPFAM" id="SSF53448">
    <property type="entry name" value="Nucleotide-diphospho-sugar transferases"/>
    <property type="match status" value="1"/>
</dbReference>
<accession>A0ABZ0USJ2</accession>
<dbReference type="InterPro" id="IPR005835">
    <property type="entry name" value="NTP_transferase_dom"/>
</dbReference>
<evidence type="ECO:0000313" key="5">
    <source>
        <dbReference type="Proteomes" id="UP001326613"/>
    </source>
</evidence>
<dbReference type="PANTHER" id="PTHR43584:SF8">
    <property type="entry name" value="N-ACETYLMURAMATE ALPHA-1-PHOSPHATE URIDYLYLTRANSFERASE"/>
    <property type="match status" value="1"/>
</dbReference>
<protein>
    <submittedName>
        <fullName evidence="4">Glycosyltransferase A family protein</fullName>
    </submittedName>
</protein>
<sequence length="242" mass="27516">MDQEKYQIDTIMIFAAGYGKRMQHLTTASPKPLIPILGTPILHYVLQLALTYPFKRIVINTHYCHQQIVDSINEFKLQHVVNTEIILIHEPHLLETGGGIKNAYPILGNKPIFTCNSDVIIQAPHNIFDLLASSWDAVKMNFLLAVQLYETAVGYKGNGDFELLANGKLSRVKTTEHYNYIYSGISILKPEFINNNPAKVFSLREYYLNDQLVYGVVIPECKWYHATTPDDVVDIESTLRTC</sequence>
<reference evidence="4 5" key="1">
    <citation type="submission" date="2022-10" db="EMBL/GenBank/DDBJ databases">
        <title>Host association and intracellularity evolved multiple times independently in the Rickettsiales.</title>
        <authorList>
            <person name="Castelli M."/>
            <person name="Nardi T."/>
            <person name="Gammuto L."/>
            <person name="Bellinzona G."/>
            <person name="Sabaneyeva E."/>
            <person name="Potekhin A."/>
            <person name="Serra V."/>
            <person name="Petroni G."/>
            <person name="Sassera D."/>
        </authorList>
    </citation>
    <scope>NUCLEOTIDE SEQUENCE [LARGE SCALE GENOMIC DNA]</scope>
    <source>
        <strain evidence="4 5">Kr 154-4</strain>
    </source>
</reference>
<dbReference type="RefSeq" id="WP_323737810.1">
    <property type="nucleotide sequence ID" value="NZ_CP112932.1"/>
</dbReference>
<evidence type="ECO:0000256" key="1">
    <source>
        <dbReference type="ARBA" id="ARBA00022679"/>
    </source>
</evidence>
<dbReference type="PANTHER" id="PTHR43584">
    <property type="entry name" value="NUCLEOTIDYL TRANSFERASE"/>
    <property type="match status" value="1"/>
</dbReference>
<name>A0ABZ0USJ2_9RICK</name>
<keyword evidence="2" id="KW-0548">Nucleotidyltransferase</keyword>
<keyword evidence="5" id="KW-1185">Reference proteome</keyword>
<proteinExistence type="predicted"/>
<evidence type="ECO:0000313" key="4">
    <source>
        <dbReference type="EMBL" id="WPY00994.1"/>
    </source>
</evidence>
<dbReference type="Proteomes" id="UP001326613">
    <property type="component" value="Chromosome"/>
</dbReference>
<feature type="domain" description="Nucleotidyl transferase" evidence="3">
    <location>
        <begin position="12"/>
        <end position="126"/>
    </location>
</feature>
<evidence type="ECO:0000259" key="3">
    <source>
        <dbReference type="Pfam" id="PF00483"/>
    </source>
</evidence>
<dbReference type="EMBL" id="CP112932">
    <property type="protein sequence ID" value="WPY00994.1"/>
    <property type="molecule type" value="Genomic_DNA"/>
</dbReference>
<dbReference type="Gene3D" id="3.90.550.10">
    <property type="entry name" value="Spore Coat Polysaccharide Biosynthesis Protein SpsA, Chain A"/>
    <property type="match status" value="1"/>
</dbReference>